<dbReference type="PANTHER" id="PTHR12358:SF106">
    <property type="entry name" value="LIPID KINASE YEGS"/>
    <property type="match status" value="1"/>
</dbReference>
<keyword evidence="4" id="KW-0547">Nucleotide-binding</keyword>
<dbReference type="InterPro" id="IPR016064">
    <property type="entry name" value="NAD/diacylglycerol_kinase_sf"/>
</dbReference>
<dbReference type="Pfam" id="PF19279">
    <property type="entry name" value="YegS_C"/>
    <property type="match status" value="1"/>
</dbReference>
<dbReference type="InterPro" id="IPR017438">
    <property type="entry name" value="ATP-NAD_kinase_N"/>
</dbReference>
<evidence type="ECO:0000256" key="8">
    <source>
        <dbReference type="ARBA" id="ARBA00023264"/>
    </source>
</evidence>
<dbReference type="SUPFAM" id="SSF111331">
    <property type="entry name" value="NAD kinase/diacylglycerol kinase-like"/>
    <property type="match status" value="1"/>
</dbReference>
<dbReference type="InterPro" id="IPR045540">
    <property type="entry name" value="YegS/DAGK_C"/>
</dbReference>
<keyword evidence="6" id="KW-0067">ATP-binding</keyword>
<keyword evidence="7" id="KW-0444">Lipid biosynthesis</keyword>
<dbReference type="EMBL" id="LT629701">
    <property type="protein sequence ID" value="SDM20726.1"/>
    <property type="molecule type" value="Genomic_DNA"/>
</dbReference>
<keyword evidence="11" id="KW-1185">Reference proteome</keyword>
<dbReference type="AlphaFoldDB" id="A0A1G9RBT3"/>
<evidence type="ECO:0000256" key="6">
    <source>
        <dbReference type="ARBA" id="ARBA00022840"/>
    </source>
</evidence>
<dbReference type="InterPro" id="IPR001206">
    <property type="entry name" value="Diacylglycerol_kinase_cat_dom"/>
</dbReference>
<keyword evidence="7" id="KW-0594">Phospholipid biosynthesis</keyword>
<dbReference type="OrthoDB" id="142078at2"/>
<dbReference type="PROSITE" id="PS50146">
    <property type="entry name" value="DAGK"/>
    <property type="match status" value="1"/>
</dbReference>
<evidence type="ECO:0000256" key="5">
    <source>
        <dbReference type="ARBA" id="ARBA00022777"/>
    </source>
</evidence>
<dbReference type="GO" id="GO:0005886">
    <property type="term" value="C:plasma membrane"/>
    <property type="evidence" value="ECO:0007669"/>
    <property type="project" value="TreeGrafter"/>
</dbReference>
<accession>A0A1G9RBT3</accession>
<sequence length="309" mass="31886">MSEFASEPVPRGSGLKVALVVSPASGAGAAARVAGSVAARIRPVAGEFVQSVARSGEHAVDLARSAVESGVDVLAMLGGDGAAHAGLQACAGSATAFAVVPAGTGNDLAAALGWPRTSLAAADAFAAALTRGAWGRLDLGRVEGGAWFATVLCAGFDSAVNERANRMRWPRGPKRYDLAILAELAHLRARPLVVETDRERLELDATLVAVGNTPCYGGGIPVCPDADAGDGLFDLTVVTAAPRALMVKMLPRLRSGRHVELPEVRTLRARSVRLGGDNDWVAYADGERQAELPMTVTSVPGALRVLVPE</sequence>
<organism evidence="10 11">
    <name type="scientific">Allokutzneria albata</name>
    <name type="common">Kibdelosporangium albatum</name>
    <dbReference type="NCBI Taxonomy" id="211114"/>
    <lineage>
        <taxon>Bacteria</taxon>
        <taxon>Bacillati</taxon>
        <taxon>Actinomycetota</taxon>
        <taxon>Actinomycetes</taxon>
        <taxon>Pseudonocardiales</taxon>
        <taxon>Pseudonocardiaceae</taxon>
        <taxon>Allokutzneria</taxon>
    </lineage>
</organism>
<protein>
    <submittedName>
        <fullName evidence="10">Diacylglycerol kinase</fullName>
    </submittedName>
</protein>
<comment type="similarity">
    <text evidence="2">Belongs to the diacylglycerol/lipid kinase family.</text>
</comment>
<comment type="cofactor">
    <cofactor evidence="1">
        <name>Mg(2+)</name>
        <dbReference type="ChEBI" id="CHEBI:18420"/>
    </cofactor>
</comment>
<dbReference type="GO" id="GO:0008654">
    <property type="term" value="P:phospholipid biosynthetic process"/>
    <property type="evidence" value="ECO:0007669"/>
    <property type="project" value="UniProtKB-KW"/>
</dbReference>
<evidence type="ECO:0000313" key="11">
    <source>
        <dbReference type="Proteomes" id="UP000183376"/>
    </source>
</evidence>
<evidence type="ECO:0000256" key="1">
    <source>
        <dbReference type="ARBA" id="ARBA00001946"/>
    </source>
</evidence>
<keyword evidence="7" id="KW-0443">Lipid metabolism</keyword>
<evidence type="ECO:0000256" key="7">
    <source>
        <dbReference type="ARBA" id="ARBA00023209"/>
    </source>
</evidence>
<gene>
    <name evidence="10" type="ORF">SAMN04489726_0361</name>
</gene>
<evidence type="ECO:0000256" key="2">
    <source>
        <dbReference type="ARBA" id="ARBA00005983"/>
    </source>
</evidence>
<keyword evidence="3" id="KW-0808">Transferase</keyword>
<evidence type="ECO:0000313" key="10">
    <source>
        <dbReference type="EMBL" id="SDM20726.1"/>
    </source>
</evidence>
<reference evidence="10 11" key="1">
    <citation type="submission" date="2016-10" db="EMBL/GenBank/DDBJ databases">
        <authorList>
            <person name="de Groot N.N."/>
        </authorList>
    </citation>
    <scope>NUCLEOTIDE SEQUENCE [LARGE SCALE GENOMIC DNA]</scope>
    <source>
        <strain evidence="10 11">DSM 44149</strain>
    </source>
</reference>
<proteinExistence type="inferred from homology"/>
<keyword evidence="5 10" id="KW-0418">Kinase</keyword>
<dbReference type="PANTHER" id="PTHR12358">
    <property type="entry name" value="SPHINGOSINE KINASE"/>
    <property type="match status" value="1"/>
</dbReference>
<dbReference type="Proteomes" id="UP000183376">
    <property type="component" value="Chromosome I"/>
</dbReference>
<feature type="domain" description="DAGKc" evidence="9">
    <location>
        <begin position="12"/>
        <end position="146"/>
    </location>
</feature>
<dbReference type="GO" id="GO:0005524">
    <property type="term" value="F:ATP binding"/>
    <property type="evidence" value="ECO:0007669"/>
    <property type="project" value="UniProtKB-KW"/>
</dbReference>
<evidence type="ECO:0000256" key="4">
    <source>
        <dbReference type="ARBA" id="ARBA00022741"/>
    </source>
</evidence>
<name>A0A1G9RBT3_ALLAB</name>
<keyword evidence="8" id="KW-1208">Phospholipid metabolism</keyword>
<dbReference type="InterPro" id="IPR050187">
    <property type="entry name" value="Lipid_Phosphate_FormReg"/>
</dbReference>
<dbReference type="Pfam" id="PF00781">
    <property type="entry name" value="DAGK_cat"/>
    <property type="match status" value="1"/>
</dbReference>
<dbReference type="Gene3D" id="3.40.50.10330">
    <property type="entry name" value="Probable inorganic polyphosphate/atp-NAD kinase, domain 1"/>
    <property type="match status" value="1"/>
</dbReference>
<evidence type="ECO:0000256" key="3">
    <source>
        <dbReference type="ARBA" id="ARBA00022679"/>
    </source>
</evidence>
<dbReference type="STRING" id="211114.SAMN04489726_0361"/>
<dbReference type="Gene3D" id="2.60.200.40">
    <property type="match status" value="1"/>
</dbReference>
<dbReference type="GO" id="GO:0004143">
    <property type="term" value="F:ATP-dependent diacylglycerol kinase activity"/>
    <property type="evidence" value="ECO:0007669"/>
    <property type="project" value="TreeGrafter"/>
</dbReference>
<dbReference type="eggNOG" id="COG1597">
    <property type="taxonomic scope" value="Bacteria"/>
</dbReference>
<evidence type="ECO:0000259" key="9">
    <source>
        <dbReference type="PROSITE" id="PS50146"/>
    </source>
</evidence>
<dbReference type="RefSeq" id="WP_052407221.1">
    <property type="nucleotide sequence ID" value="NZ_JOEF01000006.1"/>
</dbReference>